<evidence type="ECO:0000256" key="7">
    <source>
        <dbReference type="ARBA" id="ARBA00049120"/>
    </source>
</evidence>
<evidence type="ECO:0000256" key="4">
    <source>
        <dbReference type="ARBA" id="ARBA00022691"/>
    </source>
</evidence>
<keyword evidence="4" id="KW-0949">S-adenosyl-L-methionine</keyword>
<dbReference type="PRINTS" id="PR00508">
    <property type="entry name" value="S21N4MTFRASE"/>
</dbReference>
<gene>
    <name evidence="10" type="ORF">UW44_C0015G0037</name>
</gene>
<comment type="caution">
    <text evidence="10">The sequence shown here is derived from an EMBL/GenBank/DDBJ whole genome shotgun (WGS) entry which is preliminary data.</text>
</comment>
<proteinExistence type="inferred from homology"/>
<dbReference type="STRING" id="1618387.UW44_C0015G0037"/>
<sequence length="373" mass="43165">MKKDLTEIFNHQRESSDNALHNFHAYPCKFPAFIPREIIKKYARTGDIICDPFVGSGTTLLEAALLGYSSIGNDINPLSCLLSKVKAKPISDKLLNEIDIFCDSLLKNYSKVTSGISFHYDSIDHWFQRNVIKELSFLKKEILSIKEQDLMDLLLIVLSSIIVRVSNQESDTRYAAINKNLKDLDTIKYFILKAIEVKNLYLDFYKKTNGLEFTVEMLQSDSRNLSGIKDNSVDLIITSPPYANTYDYYLYHKHRKFWLEMDIRFAQLNEIGSRREFSSLKENPIKWEEDIKKCLQEMKRITKPGGKIFIVIGDSVINKKIIKMDKMIKMLAKTVGLKFISSVSTLLSKHSKMFNPRFASLFKKEEHLMLLQK</sequence>
<dbReference type="InterPro" id="IPR017985">
    <property type="entry name" value="MeTrfase_CN4_CS"/>
</dbReference>
<evidence type="ECO:0000313" key="10">
    <source>
        <dbReference type="EMBL" id="KKT51166.1"/>
    </source>
</evidence>
<dbReference type="GO" id="GO:0030488">
    <property type="term" value="P:tRNA methylation"/>
    <property type="evidence" value="ECO:0007669"/>
    <property type="project" value="TreeGrafter"/>
</dbReference>
<evidence type="ECO:0000256" key="2">
    <source>
        <dbReference type="ARBA" id="ARBA00022603"/>
    </source>
</evidence>
<feature type="domain" description="DNA methylase N-4/N-6" evidence="9">
    <location>
        <begin position="5"/>
        <end position="77"/>
    </location>
</feature>
<dbReference type="InterPro" id="IPR002941">
    <property type="entry name" value="DNA_methylase_N4/N6"/>
</dbReference>
<dbReference type="InterPro" id="IPR029063">
    <property type="entry name" value="SAM-dependent_MTases_sf"/>
</dbReference>
<dbReference type="Gene3D" id="3.40.50.150">
    <property type="entry name" value="Vaccinia Virus protein VP39"/>
    <property type="match status" value="2"/>
</dbReference>
<keyword evidence="6" id="KW-0238">DNA-binding</keyword>
<dbReference type="PANTHER" id="PTHR14911">
    <property type="entry name" value="THUMP DOMAIN-CONTAINING"/>
    <property type="match status" value="1"/>
</dbReference>
<keyword evidence="2" id="KW-0489">Methyltransferase</keyword>
<evidence type="ECO:0000256" key="8">
    <source>
        <dbReference type="RuleBase" id="RU362026"/>
    </source>
</evidence>
<evidence type="ECO:0000313" key="11">
    <source>
        <dbReference type="Proteomes" id="UP000034006"/>
    </source>
</evidence>
<evidence type="ECO:0000256" key="1">
    <source>
        <dbReference type="ARBA" id="ARBA00010203"/>
    </source>
</evidence>
<dbReference type="Pfam" id="PF01555">
    <property type="entry name" value="N6_N4_Mtase"/>
    <property type="match status" value="2"/>
</dbReference>
<evidence type="ECO:0000256" key="5">
    <source>
        <dbReference type="ARBA" id="ARBA00022747"/>
    </source>
</evidence>
<dbReference type="PROSITE" id="PS00093">
    <property type="entry name" value="N4_MTASE"/>
    <property type="match status" value="1"/>
</dbReference>
<dbReference type="GO" id="GO:0008170">
    <property type="term" value="F:N-methyltransferase activity"/>
    <property type="evidence" value="ECO:0007669"/>
    <property type="project" value="InterPro"/>
</dbReference>
<dbReference type="GO" id="GO:0015667">
    <property type="term" value="F:site-specific DNA-methyltransferase (cytosine-N4-specific) activity"/>
    <property type="evidence" value="ECO:0007669"/>
    <property type="project" value="UniProtKB-EC"/>
</dbReference>
<dbReference type="EC" id="2.1.1.-" evidence="8"/>
<dbReference type="AlphaFoldDB" id="A0A0G1HVR3"/>
<organism evidence="10 11">
    <name type="scientific">Candidatus Collierbacteria bacterium GW2011_GWB2_44_22</name>
    <dbReference type="NCBI Taxonomy" id="1618387"/>
    <lineage>
        <taxon>Bacteria</taxon>
        <taxon>Candidatus Collieribacteriota</taxon>
    </lineage>
</organism>
<dbReference type="PANTHER" id="PTHR14911:SF13">
    <property type="entry name" value="TRNA (GUANINE(6)-N2)-METHYLTRANSFERASE THUMP3"/>
    <property type="match status" value="1"/>
</dbReference>
<accession>A0A0G1HVR3</accession>
<comment type="catalytic activity">
    <reaction evidence="7">
        <text>a 2'-deoxycytidine in DNA + S-adenosyl-L-methionine = an N(4)-methyl-2'-deoxycytidine in DNA + S-adenosyl-L-homocysteine + H(+)</text>
        <dbReference type="Rhea" id="RHEA:16857"/>
        <dbReference type="Rhea" id="RHEA-COMP:11369"/>
        <dbReference type="Rhea" id="RHEA-COMP:13674"/>
        <dbReference type="ChEBI" id="CHEBI:15378"/>
        <dbReference type="ChEBI" id="CHEBI:57856"/>
        <dbReference type="ChEBI" id="CHEBI:59789"/>
        <dbReference type="ChEBI" id="CHEBI:85452"/>
        <dbReference type="ChEBI" id="CHEBI:137933"/>
        <dbReference type="EC" id="2.1.1.113"/>
    </reaction>
</comment>
<comment type="similarity">
    <text evidence="1">Belongs to the N(4)/N(6)-methyltransferase family. N(4) subfamily.</text>
</comment>
<evidence type="ECO:0000259" key="9">
    <source>
        <dbReference type="Pfam" id="PF01555"/>
    </source>
</evidence>
<evidence type="ECO:0000256" key="6">
    <source>
        <dbReference type="ARBA" id="ARBA00023125"/>
    </source>
</evidence>
<protein>
    <recommendedName>
        <fullName evidence="8">Methyltransferase</fullName>
        <ecNumber evidence="8">2.1.1.-</ecNumber>
    </recommendedName>
</protein>
<keyword evidence="5" id="KW-0680">Restriction system</keyword>
<dbReference type="GO" id="GO:0016423">
    <property type="term" value="F:tRNA (guanine) methyltransferase activity"/>
    <property type="evidence" value="ECO:0007669"/>
    <property type="project" value="TreeGrafter"/>
</dbReference>
<reference evidence="10 11" key="1">
    <citation type="journal article" date="2015" name="Nature">
        <title>rRNA introns, odd ribosomes, and small enigmatic genomes across a large radiation of phyla.</title>
        <authorList>
            <person name="Brown C.T."/>
            <person name="Hug L.A."/>
            <person name="Thomas B.C."/>
            <person name="Sharon I."/>
            <person name="Castelle C.J."/>
            <person name="Singh A."/>
            <person name="Wilkins M.J."/>
            <person name="Williams K.H."/>
            <person name="Banfield J.F."/>
        </authorList>
    </citation>
    <scope>NUCLEOTIDE SEQUENCE [LARGE SCALE GENOMIC DNA]</scope>
</reference>
<dbReference type="Proteomes" id="UP000034006">
    <property type="component" value="Unassembled WGS sequence"/>
</dbReference>
<name>A0A0G1HVR3_9BACT</name>
<dbReference type="PATRIC" id="fig|1618387.3.peg.1119"/>
<keyword evidence="3" id="KW-0808">Transferase</keyword>
<dbReference type="GO" id="GO:0009307">
    <property type="term" value="P:DNA restriction-modification system"/>
    <property type="evidence" value="ECO:0007669"/>
    <property type="project" value="UniProtKB-KW"/>
</dbReference>
<dbReference type="EMBL" id="LCIH01000015">
    <property type="protein sequence ID" value="KKT51166.1"/>
    <property type="molecule type" value="Genomic_DNA"/>
</dbReference>
<evidence type="ECO:0000256" key="3">
    <source>
        <dbReference type="ARBA" id="ARBA00022679"/>
    </source>
</evidence>
<dbReference type="InterPro" id="IPR001091">
    <property type="entry name" value="RM_Methyltransferase"/>
</dbReference>
<feature type="domain" description="DNA methylase N-4/N-6" evidence="9">
    <location>
        <begin position="233"/>
        <end position="371"/>
    </location>
</feature>
<dbReference type="SUPFAM" id="SSF53335">
    <property type="entry name" value="S-adenosyl-L-methionine-dependent methyltransferases"/>
    <property type="match status" value="1"/>
</dbReference>
<dbReference type="GO" id="GO:0003677">
    <property type="term" value="F:DNA binding"/>
    <property type="evidence" value="ECO:0007669"/>
    <property type="project" value="UniProtKB-KW"/>
</dbReference>